<dbReference type="Pfam" id="PF08240">
    <property type="entry name" value="ADH_N"/>
    <property type="match status" value="1"/>
</dbReference>
<dbReference type="PANTHER" id="PTHR43401">
    <property type="entry name" value="L-THREONINE 3-DEHYDROGENASE"/>
    <property type="match status" value="1"/>
</dbReference>
<keyword evidence="3" id="KW-0560">Oxidoreductase</keyword>
<dbReference type="InterPro" id="IPR002328">
    <property type="entry name" value="ADH_Zn_CS"/>
</dbReference>
<dbReference type="SUPFAM" id="SSF50129">
    <property type="entry name" value="GroES-like"/>
    <property type="match status" value="1"/>
</dbReference>
<sequence length="335" mass="35747">MQAYVWTGPRRFETREMARPEPGPGEVLLRVLYSGICGSELSGYLGENSLRKPPLVMGHEFTGEVAALGDGAKGVSVGDVVAVNPLIACGRCPDCLRGMPQYCPEKAIIGIHRPGSFAEYVVVPADRCHRVQDALAGALVEPLACGLRAAAQAQVSLGDSVVVYGAGIIGLFSLLAAKLRGAAPLVLVDTNDERLALGVAFGATHTANPRREDVVQVVRRLTGAGADRAIDAVGLTATRQGCVDVLRSGGRMAWIGLHEDDTRVQGNVVVRKELEVAGCFCYTEDDFRLAHRLVDSGVVRPDEAWLDVRPMGAIQEAFDEQIDGPARYPKLVLVP</sequence>
<dbReference type="OrthoDB" id="2371149at2"/>
<dbReference type="eggNOG" id="COG1063">
    <property type="taxonomic scope" value="Bacteria"/>
</dbReference>
<keyword evidence="2 4" id="KW-0862">Zinc</keyword>
<name>A0A1I7GZW0_9BACL</name>
<dbReference type="Gene3D" id="3.90.180.10">
    <property type="entry name" value="Medium-chain alcohol dehydrogenases, catalytic domain"/>
    <property type="match status" value="1"/>
</dbReference>
<dbReference type="RefSeq" id="WP_074950024.1">
    <property type="nucleotide sequence ID" value="NZ_FPBV01000003.1"/>
</dbReference>
<dbReference type="InterPro" id="IPR020843">
    <property type="entry name" value="ER"/>
</dbReference>
<dbReference type="PROSITE" id="PS00059">
    <property type="entry name" value="ADH_ZINC"/>
    <property type="match status" value="1"/>
</dbReference>
<dbReference type="STRING" id="392015.SAMN05421543_103154"/>
<dbReference type="GO" id="GO:0016491">
    <property type="term" value="F:oxidoreductase activity"/>
    <property type="evidence" value="ECO:0007669"/>
    <property type="project" value="UniProtKB-KW"/>
</dbReference>
<comment type="similarity">
    <text evidence="4">Belongs to the zinc-containing alcohol dehydrogenase family.</text>
</comment>
<evidence type="ECO:0000313" key="6">
    <source>
        <dbReference type="EMBL" id="SFU53979.1"/>
    </source>
</evidence>
<dbReference type="InterPro" id="IPR050129">
    <property type="entry name" value="Zn_alcohol_dh"/>
</dbReference>
<dbReference type="PANTHER" id="PTHR43401:SF2">
    <property type="entry name" value="L-THREONINE 3-DEHYDROGENASE"/>
    <property type="match status" value="1"/>
</dbReference>
<gene>
    <name evidence="6" type="ORF">SAMN05421543_103154</name>
</gene>
<dbReference type="InterPro" id="IPR036291">
    <property type="entry name" value="NAD(P)-bd_dom_sf"/>
</dbReference>
<evidence type="ECO:0000256" key="1">
    <source>
        <dbReference type="ARBA" id="ARBA00022723"/>
    </source>
</evidence>
<proteinExistence type="inferred from homology"/>
<dbReference type="GO" id="GO:0008270">
    <property type="term" value="F:zinc ion binding"/>
    <property type="evidence" value="ECO:0007669"/>
    <property type="project" value="InterPro"/>
</dbReference>
<dbReference type="EMBL" id="FPBV01000003">
    <property type="protein sequence ID" value="SFU53979.1"/>
    <property type="molecule type" value="Genomic_DNA"/>
</dbReference>
<dbReference type="InterPro" id="IPR013149">
    <property type="entry name" value="ADH-like_C"/>
</dbReference>
<dbReference type="InterPro" id="IPR011032">
    <property type="entry name" value="GroES-like_sf"/>
</dbReference>
<comment type="cofactor">
    <cofactor evidence="4">
        <name>Zn(2+)</name>
        <dbReference type="ChEBI" id="CHEBI:29105"/>
    </cofactor>
</comment>
<accession>A0A1I7GZW0</accession>
<evidence type="ECO:0000259" key="5">
    <source>
        <dbReference type="SMART" id="SM00829"/>
    </source>
</evidence>
<dbReference type="Gene3D" id="3.40.50.720">
    <property type="entry name" value="NAD(P)-binding Rossmann-like Domain"/>
    <property type="match status" value="1"/>
</dbReference>
<dbReference type="SUPFAM" id="SSF51735">
    <property type="entry name" value="NAD(P)-binding Rossmann-fold domains"/>
    <property type="match status" value="1"/>
</dbReference>
<organism evidence="6 7">
    <name type="scientific">Alicyclobacillus macrosporangiidus</name>
    <dbReference type="NCBI Taxonomy" id="392015"/>
    <lineage>
        <taxon>Bacteria</taxon>
        <taxon>Bacillati</taxon>
        <taxon>Bacillota</taxon>
        <taxon>Bacilli</taxon>
        <taxon>Bacillales</taxon>
        <taxon>Alicyclobacillaceae</taxon>
        <taxon>Alicyclobacillus</taxon>
    </lineage>
</organism>
<feature type="domain" description="Enoyl reductase (ER)" evidence="5">
    <location>
        <begin position="8"/>
        <end position="333"/>
    </location>
</feature>
<keyword evidence="1 4" id="KW-0479">Metal-binding</keyword>
<dbReference type="Pfam" id="PF00107">
    <property type="entry name" value="ADH_zinc_N"/>
    <property type="match status" value="1"/>
</dbReference>
<dbReference type="Proteomes" id="UP000183508">
    <property type="component" value="Unassembled WGS sequence"/>
</dbReference>
<dbReference type="AlphaFoldDB" id="A0A1I7GZW0"/>
<reference evidence="7" key="1">
    <citation type="submission" date="2016-10" db="EMBL/GenBank/DDBJ databases">
        <authorList>
            <person name="Varghese N."/>
        </authorList>
    </citation>
    <scope>NUCLEOTIDE SEQUENCE [LARGE SCALE GENOMIC DNA]</scope>
    <source>
        <strain evidence="7">DSM 17980</strain>
    </source>
</reference>
<evidence type="ECO:0000256" key="2">
    <source>
        <dbReference type="ARBA" id="ARBA00022833"/>
    </source>
</evidence>
<protein>
    <submittedName>
        <fullName evidence="6">2-desacetyl-2-hydroxyethyl bacteriochlorophyllide A dehydrogenase</fullName>
    </submittedName>
</protein>
<evidence type="ECO:0000256" key="3">
    <source>
        <dbReference type="ARBA" id="ARBA00023002"/>
    </source>
</evidence>
<dbReference type="SMART" id="SM00829">
    <property type="entry name" value="PKS_ER"/>
    <property type="match status" value="1"/>
</dbReference>
<evidence type="ECO:0000256" key="4">
    <source>
        <dbReference type="RuleBase" id="RU361277"/>
    </source>
</evidence>
<dbReference type="InterPro" id="IPR013154">
    <property type="entry name" value="ADH-like_N"/>
</dbReference>
<keyword evidence="7" id="KW-1185">Reference proteome</keyword>
<evidence type="ECO:0000313" key="7">
    <source>
        <dbReference type="Proteomes" id="UP000183508"/>
    </source>
</evidence>